<dbReference type="PROSITE" id="PS50294">
    <property type="entry name" value="WD_REPEATS_REGION"/>
    <property type="match status" value="1"/>
</dbReference>
<dbReference type="InterPro" id="IPR028598">
    <property type="entry name" value="BOP1/Erb1"/>
</dbReference>
<feature type="compositionally biased region" description="Acidic residues" evidence="8">
    <location>
        <begin position="89"/>
        <end position="98"/>
    </location>
</feature>
<dbReference type="PROSITE" id="PS50082">
    <property type="entry name" value="WD_REPEATS_2"/>
    <property type="match status" value="3"/>
</dbReference>
<feature type="compositionally biased region" description="Acidic residues" evidence="8">
    <location>
        <begin position="34"/>
        <end position="78"/>
    </location>
</feature>
<evidence type="ECO:0000256" key="3">
    <source>
        <dbReference type="ARBA" id="ARBA00022574"/>
    </source>
</evidence>
<keyword evidence="3 7" id="KW-0853">WD repeat</keyword>
<dbReference type="RefSeq" id="XP_019020834.1">
    <property type="nucleotide sequence ID" value="XM_019172155.1"/>
</dbReference>
<dbReference type="GO" id="GO:0043021">
    <property type="term" value="F:ribonucleoprotein complex binding"/>
    <property type="evidence" value="ECO:0007669"/>
    <property type="project" value="UniProtKB-UniRule"/>
</dbReference>
<reference evidence="10 11" key="1">
    <citation type="journal article" date="2011" name="J. Gen. Appl. Microbiol.">
        <title>Draft genome sequencing of the enigmatic yeast Saitoella complicata.</title>
        <authorList>
            <person name="Nishida H."/>
            <person name="Hamamoto M."/>
            <person name="Sugiyama J."/>
        </authorList>
    </citation>
    <scope>NUCLEOTIDE SEQUENCE [LARGE SCALE GENOMIC DNA]</scope>
    <source>
        <strain evidence="10 11">NRRL Y-17804</strain>
    </source>
</reference>
<dbReference type="OMA" id="MRPAKGE"/>
<dbReference type="HAMAP" id="MF_03027">
    <property type="entry name" value="BOP1"/>
    <property type="match status" value="1"/>
</dbReference>
<comment type="subunit">
    <text evidence="6">Component of the NOP7 complex, composed of ERB1, NOP7 and YTM1. Within the NOP7 complex ERB1 appears to interact directly with NOP7 and YTM1. The NOP7 complex also associates with the 66S pre-ribosome.</text>
</comment>
<evidence type="ECO:0000256" key="7">
    <source>
        <dbReference type="PROSITE-ProRule" id="PRU00221"/>
    </source>
</evidence>
<feature type="repeat" description="WD" evidence="7">
    <location>
        <begin position="733"/>
        <end position="759"/>
    </location>
</feature>
<comment type="function">
    <text evidence="6">Component of the NOP7 complex, which is required for maturation of the 25S and 5.8S ribosomal RNAs and formation of the 60S ribosome.</text>
</comment>
<feature type="domain" description="BOP1 N-terminal" evidence="9">
    <location>
        <begin position="149"/>
        <end position="408"/>
    </location>
</feature>
<keyword evidence="5 6" id="KW-0539">Nucleus</keyword>
<dbReference type="GO" id="GO:0030687">
    <property type="term" value="C:preribosome, large subunit precursor"/>
    <property type="evidence" value="ECO:0007669"/>
    <property type="project" value="UniProtKB-UniRule"/>
</dbReference>
<dbReference type="PANTHER" id="PTHR17605">
    <property type="entry name" value="RIBOSOME BIOGENESIS PROTEIN BOP1 BLOCK OF PROLIFERATION 1 PROTEIN"/>
    <property type="match status" value="1"/>
</dbReference>
<dbReference type="GO" id="GO:0000466">
    <property type="term" value="P:maturation of 5.8S rRNA from tricistronic rRNA transcript (SSU-rRNA, 5.8S rRNA, LSU-rRNA)"/>
    <property type="evidence" value="ECO:0007669"/>
    <property type="project" value="UniProtKB-UniRule"/>
</dbReference>
<dbReference type="InterPro" id="IPR019775">
    <property type="entry name" value="WD40_repeat_CS"/>
</dbReference>
<keyword evidence="2 6" id="KW-0698">rRNA processing</keyword>
<dbReference type="FunFam" id="2.130.10.10:FF:000061">
    <property type="entry name" value="Ribosome biogenesis protein BOP1 homolog"/>
    <property type="match status" value="1"/>
</dbReference>
<comment type="subcellular location">
    <subcellularLocation>
        <location evidence="6">Nucleus</location>
        <location evidence="6">Nucleolus</location>
    </subcellularLocation>
    <subcellularLocation>
        <location evidence="6">Nucleus</location>
        <location evidence="6">Nucleoplasm</location>
    </subcellularLocation>
</comment>
<evidence type="ECO:0000256" key="1">
    <source>
        <dbReference type="ARBA" id="ARBA00022517"/>
    </source>
</evidence>
<accession>A0A0E9NQQ1</accession>
<dbReference type="OrthoDB" id="5571054at2759"/>
<dbReference type="PROSITE" id="PS00678">
    <property type="entry name" value="WD_REPEATS_1"/>
    <property type="match status" value="1"/>
</dbReference>
<feature type="compositionally biased region" description="Basic and acidic residues" evidence="8">
    <location>
        <begin position="9"/>
        <end position="22"/>
    </location>
</feature>
<dbReference type="GO" id="GO:0070545">
    <property type="term" value="C:PeBoW complex"/>
    <property type="evidence" value="ECO:0007669"/>
    <property type="project" value="TreeGrafter"/>
</dbReference>
<reference evidence="10 11" key="2">
    <citation type="journal article" date="2014" name="J. Gen. Appl. Microbiol.">
        <title>The early diverging ascomycetous budding yeast Saitoella complicata has three histone deacetylases belonging to the Clr6, Hos2, and Rpd3 lineages.</title>
        <authorList>
            <person name="Nishida H."/>
            <person name="Matsumoto T."/>
            <person name="Kondo S."/>
            <person name="Hamamoto M."/>
            <person name="Yoshikawa H."/>
        </authorList>
    </citation>
    <scope>NUCLEOTIDE SEQUENCE [LARGE SCALE GENOMIC DNA]</scope>
    <source>
        <strain evidence="10 11">NRRL Y-17804</strain>
    </source>
</reference>
<keyword evidence="11" id="KW-1185">Reference proteome</keyword>
<dbReference type="Pfam" id="PF08145">
    <property type="entry name" value="BOP1NT"/>
    <property type="match status" value="1"/>
</dbReference>
<evidence type="ECO:0000256" key="4">
    <source>
        <dbReference type="ARBA" id="ARBA00022737"/>
    </source>
</evidence>
<keyword evidence="4" id="KW-0677">Repeat</keyword>
<evidence type="ECO:0000259" key="9">
    <source>
        <dbReference type="SMART" id="SM01035"/>
    </source>
</evidence>
<dbReference type="InterPro" id="IPR012953">
    <property type="entry name" value="BOP1_N_dom"/>
</dbReference>
<evidence type="ECO:0000313" key="10">
    <source>
        <dbReference type="EMBL" id="GAO52207.1"/>
    </source>
</evidence>
<dbReference type="Proteomes" id="UP000033140">
    <property type="component" value="Unassembled WGS sequence"/>
</dbReference>
<dbReference type="STRING" id="698492.A0A0E9NQQ1"/>
<reference evidence="10 11" key="3">
    <citation type="journal article" date="2015" name="Genome Announc.">
        <title>Draft Genome Sequence of the Archiascomycetous Yeast Saitoella complicata.</title>
        <authorList>
            <person name="Yamauchi K."/>
            <person name="Kondo S."/>
            <person name="Hamamoto M."/>
            <person name="Takahashi Y."/>
            <person name="Ogura Y."/>
            <person name="Hayashi T."/>
            <person name="Nishida H."/>
        </authorList>
    </citation>
    <scope>NUCLEOTIDE SEQUENCE [LARGE SCALE GENOMIC DNA]</scope>
    <source>
        <strain evidence="10 11">NRRL Y-17804</strain>
    </source>
</reference>
<evidence type="ECO:0000256" key="5">
    <source>
        <dbReference type="ARBA" id="ARBA00023242"/>
    </source>
</evidence>
<dbReference type="SUPFAM" id="SSF50978">
    <property type="entry name" value="WD40 repeat-like"/>
    <property type="match status" value="1"/>
</dbReference>
<evidence type="ECO:0000313" key="11">
    <source>
        <dbReference type="Proteomes" id="UP000033140"/>
    </source>
</evidence>
<sequence>MAVQQRKRSRDEAAKPVKKAEEEFQVEGLLDAGSDSEEDVSEDEDAGLEAELGDEETDAEYEEDSEGEDEDEEEEEEVDPRRLGRVTEDEGDEEEPSLADDASSSDGEYELGANGEPRKIYPEFDVGYETDSSTGSVQNTIGNIPLDKYADFPHIGYDINGHRIMRPLTKSALDALLDTMEHKPGWTGLTDRETGMDKELSEEELALIQRIERGLLPEEGYDPYEPTVEWFSSKLEVMPLSSAPDPKRRFVRSKHELARVQKIVRAIREGRITLKKPTKEEKKSALYDIWADETPRPDHIMHAPAPKMLPPGHGESYNPPAEYLPTDAEREHYESLSAEDRRDEGKEFLPKKFGALRLVPGYENFVEERFERCLDLYLAPRVRRNKLNIDPESLIPKLPSPQDLRPFPTRTSTLYLGHKGRVRSVSCSPCGLWLATGGDDGTARVWEVLTGREVWRFQASKDEAVNVVEWSPNREFAHLAVAAGEDVFMCVPPVYFSREVERRSREAATAGFALPPKDSVKEKPATWAKPHGAAQEDAGVVVSISVKKTVKQVSWHRRGDYFSTTSSEAANSAVLIHQLSTHSSQSPFKRSKGLVQKVEFHPIKPMLFVATQKYVRLYNLQRQELVKTLQTGVRWISSLDVHPGGENLIVGSYDRRLQWFDLELSSKPYKSLKYHAKAVRSVRYHRSLPLFASASDDGTIQVFHGKVYNDLENALIVPLKVLRGHEVRESLGVLGVVWHTRQPWLFSAGADGVVRMWTE</sequence>
<dbReference type="SMART" id="SM01035">
    <property type="entry name" value="BOP1NT"/>
    <property type="match status" value="1"/>
</dbReference>
<dbReference type="SMART" id="SM00320">
    <property type="entry name" value="WD40"/>
    <property type="match status" value="5"/>
</dbReference>
<dbReference type="GO" id="GO:0000463">
    <property type="term" value="P:maturation of LSU-rRNA from tricistronic rRNA transcript (SSU-rRNA, 5.8S rRNA, LSU-rRNA)"/>
    <property type="evidence" value="ECO:0007669"/>
    <property type="project" value="UniProtKB-UniRule"/>
</dbReference>
<feature type="region of interest" description="Disordered" evidence="8">
    <location>
        <begin position="1"/>
        <end position="120"/>
    </location>
</feature>
<dbReference type="InterPro" id="IPR015943">
    <property type="entry name" value="WD40/YVTN_repeat-like_dom_sf"/>
</dbReference>
<dbReference type="GO" id="GO:0005654">
    <property type="term" value="C:nucleoplasm"/>
    <property type="evidence" value="ECO:0007669"/>
    <property type="project" value="UniProtKB-SubCell"/>
</dbReference>
<evidence type="ECO:0000256" key="8">
    <source>
        <dbReference type="SAM" id="MobiDB-lite"/>
    </source>
</evidence>
<dbReference type="Pfam" id="PF00400">
    <property type="entry name" value="WD40"/>
    <property type="match status" value="4"/>
</dbReference>
<feature type="compositionally biased region" description="Basic and acidic residues" evidence="8">
    <location>
        <begin position="79"/>
        <end position="88"/>
    </location>
</feature>
<feature type="repeat" description="WD" evidence="7">
    <location>
        <begin position="415"/>
        <end position="456"/>
    </location>
</feature>
<evidence type="ECO:0000256" key="2">
    <source>
        <dbReference type="ARBA" id="ARBA00022552"/>
    </source>
</evidence>
<comment type="similarity">
    <text evidence="6">Belongs to the WD repeat BOP1/ERB1 family.</text>
</comment>
<dbReference type="Gene3D" id="2.130.10.10">
    <property type="entry name" value="YVTN repeat-like/Quinoprotein amine dehydrogenase"/>
    <property type="match status" value="1"/>
</dbReference>
<evidence type="ECO:0000256" key="6">
    <source>
        <dbReference type="HAMAP-Rule" id="MF_03027"/>
    </source>
</evidence>
<dbReference type="PANTHER" id="PTHR17605:SF0">
    <property type="entry name" value="RIBOSOME BIOGENESIS PROTEIN BOP1"/>
    <property type="match status" value="1"/>
</dbReference>
<dbReference type="InterPro" id="IPR001680">
    <property type="entry name" value="WD40_rpt"/>
</dbReference>
<dbReference type="AlphaFoldDB" id="A0A0E9NQQ1"/>
<feature type="repeat" description="WD" evidence="7">
    <location>
        <begin position="672"/>
        <end position="703"/>
    </location>
</feature>
<name>A0A0E9NQQ1_SAICN</name>
<comment type="caution">
    <text evidence="10">The sequence shown here is derived from an EMBL/GenBank/DDBJ whole genome shotgun (WGS) entry which is preliminary data.</text>
</comment>
<gene>
    <name evidence="6" type="primary">ERB1</name>
    <name evidence="10" type="ORF">G7K_6290-t1</name>
</gene>
<dbReference type="InterPro" id="IPR036322">
    <property type="entry name" value="WD40_repeat_dom_sf"/>
</dbReference>
<proteinExistence type="inferred from homology"/>
<keyword evidence="1 6" id="KW-0690">Ribosome biogenesis</keyword>
<organism evidence="10 11">
    <name type="scientific">Saitoella complicata (strain BCRC 22490 / CBS 7301 / JCM 7358 / NBRC 10748 / NRRL Y-17804)</name>
    <dbReference type="NCBI Taxonomy" id="698492"/>
    <lineage>
        <taxon>Eukaryota</taxon>
        <taxon>Fungi</taxon>
        <taxon>Dikarya</taxon>
        <taxon>Ascomycota</taxon>
        <taxon>Taphrinomycotina</taxon>
        <taxon>Taphrinomycotina incertae sedis</taxon>
        <taxon>Saitoella</taxon>
    </lineage>
</organism>
<dbReference type="EMBL" id="BACD03000062">
    <property type="protein sequence ID" value="GAO52207.1"/>
    <property type="molecule type" value="Genomic_DNA"/>
</dbReference>
<protein>
    <recommendedName>
        <fullName evidence="6">Ribosome biogenesis protein ERB1</fullName>
    </recommendedName>
    <alternativeName>
        <fullName evidence="6">Eukaryotic ribosome biogenesis protein 1</fullName>
    </alternativeName>
</protein>